<dbReference type="KEGG" id="fwa:DCMF_20275"/>
<comment type="catalytic activity">
    <reaction evidence="5">
        <text>N-(5-phospho-beta-D-ribosyl)anthranilate + diphosphate = 5-phospho-alpha-D-ribose 1-diphosphate + anthranilate</text>
        <dbReference type="Rhea" id="RHEA:11768"/>
        <dbReference type="ChEBI" id="CHEBI:16567"/>
        <dbReference type="ChEBI" id="CHEBI:18277"/>
        <dbReference type="ChEBI" id="CHEBI:33019"/>
        <dbReference type="ChEBI" id="CHEBI:58017"/>
        <dbReference type="EC" id="2.4.2.18"/>
    </reaction>
</comment>
<dbReference type="GO" id="GO:0005829">
    <property type="term" value="C:cytosol"/>
    <property type="evidence" value="ECO:0007669"/>
    <property type="project" value="TreeGrafter"/>
</dbReference>
<evidence type="ECO:0000259" key="7">
    <source>
        <dbReference type="Pfam" id="PF02885"/>
    </source>
</evidence>
<keyword evidence="5" id="KW-0479">Metal-binding</keyword>
<dbReference type="PANTHER" id="PTHR43285:SF2">
    <property type="entry name" value="ANTHRANILATE PHOSPHORIBOSYLTRANSFERASE"/>
    <property type="match status" value="1"/>
</dbReference>
<proteinExistence type="inferred from homology"/>
<dbReference type="InterPro" id="IPR005940">
    <property type="entry name" value="Anthranilate_Pribosyl_Tfrase"/>
</dbReference>
<dbReference type="PANTHER" id="PTHR43285">
    <property type="entry name" value="ANTHRANILATE PHOSPHORIBOSYLTRANSFERASE"/>
    <property type="match status" value="1"/>
</dbReference>
<feature type="binding site" evidence="5">
    <location>
        <position position="129"/>
    </location>
    <ligand>
        <name>5-phospho-alpha-D-ribose 1-diphosphate</name>
        <dbReference type="ChEBI" id="CHEBI:58017"/>
    </ligand>
</feature>
<feature type="domain" description="Glycosyl transferase family 3" evidence="6">
    <location>
        <begin position="83"/>
        <end position="341"/>
    </location>
</feature>
<dbReference type="EMBL" id="CP017634">
    <property type="protein sequence ID" value="ATW26790.1"/>
    <property type="molecule type" value="Genomic_DNA"/>
</dbReference>
<keyword evidence="5" id="KW-0460">Magnesium</keyword>
<dbReference type="Pfam" id="PF00591">
    <property type="entry name" value="Glycos_transf_3"/>
    <property type="match status" value="1"/>
</dbReference>
<evidence type="ECO:0000256" key="2">
    <source>
        <dbReference type="ARBA" id="ARBA00022679"/>
    </source>
</evidence>
<feature type="binding site" evidence="5">
    <location>
        <position position="239"/>
    </location>
    <ligand>
        <name>Mg(2+)</name>
        <dbReference type="ChEBI" id="CHEBI:18420"/>
        <label>2</label>
    </ligand>
</feature>
<evidence type="ECO:0000313" key="8">
    <source>
        <dbReference type="EMBL" id="ATW26790.1"/>
    </source>
</evidence>
<comment type="similarity">
    <text evidence="5">Belongs to the anthranilate phosphoribosyltransferase family.</text>
</comment>
<dbReference type="AlphaFoldDB" id="A0A3G1KWJ2"/>
<feature type="binding site" evidence="5">
    <location>
        <position position="97"/>
    </location>
    <ligand>
        <name>5-phospho-alpha-D-ribose 1-diphosphate</name>
        <dbReference type="ChEBI" id="CHEBI:58017"/>
    </ligand>
</feature>
<sequence length="373" mass="40174">MPFEKARQFGSVITKLINSQNITREESKEMFYQILQNEQTDMHQGAFLAALTAKGETAEEIAGSWEAIYELDTVKVVPCVDAPLVDNCGTGMDSLKTFNISTAASIIAAAAGIPMAKHGARAITSVCGTVDILEELGIDVECDPEVVKQSIEKAGIGIFNGMSPKVHPQALGRILSQISFGTVLNIAASLANPALPKYGVRGVYAKEMLGPVAEVMKEIGYQKALVVHGLSDDGVKGMDEASTLGETFIAELKENGEIIHYSFLPEEMGIARAKREDVTPLSDRTGEAVRLIAVINGSDAGARSDIVCLNAALILYLMYPSTSIKEGYEQAKEIIRSGKAMDKLRAWVQTQNLEPLKGLSKLEELVKQAGEIQ</sequence>
<dbReference type="UniPathway" id="UPA00035">
    <property type="reaction ID" value="UER00041"/>
</dbReference>
<dbReference type="Proteomes" id="UP000323521">
    <property type="component" value="Chromosome"/>
</dbReference>
<dbReference type="RefSeq" id="WP_148136111.1">
    <property type="nucleotide sequence ID" value="NZ_CP017634.1"/>
</dbReference>
<evidence type="ECO:0000256" key="3">
    <source>
        <dbReference type="ARBA" id="ARBA00022822"/>
    </source>
</evidence>
<protein>
    <recommendedName>
        <fullName evidence="5">Anthranilate phosphoribosyltransferase</fullName>
        <ecNumber evidence="5">2.4.2.18</ecNumber>
    </recommendedName>
</protein>
<dbReference type="GO" id="GO:0004048">
    <property type="term" value="F:anthranilate phosphoribosyltransferase activity"/>
    <property type="evidence" value="ECO:0007669"/>
    <property type="project" value="UniProtKB-UniRule"/>
</dbReference>
<comment type="function">
    <text evidence="5">Catalyzes the transfer of the phosphoribosyl group of 5-phosphorylribose-1-pyrophosphate (PRPP) to anthranilate to yield N-(5'-phosphoribosyl)-anthranilate (PRA).</text>
</comment>
<keyword evidence="2 5" id="KW-0808">Transferase</keyword>
<dbReference type="SUPFAM" id="SSF52418">
    <property type="entry name" value="Nucleoside phosphorylase/phosphoribosyltransferase catalytic domain"/>
    <property type="match status" value="1"/>
</dbReference>
<gene>
    <name evidence="5" type="primary">trpD</name>
    <name evidence="8" type="ORF">DCMF_20275</name>
</gene>
<dbReference type="EC" id="2.4.2.18" evidence="5"/>
<keyword evidence="4 5" id="KW-0057">Aromatic amino acid biosynthesis</keyword>
<feature type="domain" description="Glycosyl transferase family 3 N-terminal" evidence="7">
    <location>
        <begin position="12"/>
        <end position="70"/>
    </location>
</feature>
<dbReference type="Gene3D" id="1.20.970.10">
    <property type="entry name" value="Transferase, Pyrimidine Nucleoside Phosphorylase, Chain C"/>
    <property type="match status" value="1"/>
</dbReference>
<dbReference type="GO" id="GO:0000287">
    <property type="term" value="F:magnesium ion binding"/>
    <property type="evidence" value="ECO:0007669"/>
    <property type="project" value="UniProtKB-UniRule"/>
</dbReference>
<keyword evidence="5" id="KW-0028">Amino-acid biosynthesis</keyword>
<feature type="binding site" evidence="5">
    <location>
        <position position="89"/>
    </location>
    <ligand>
        <name>anthranilate</name>
        <dbReference type="ChEBI" id="CHEBI:16567"/>
        <label>1</label>
    </ligand>
</feature>
<accession>A0A3G1KWJ2</accession>
<dbReference type="Pfam" id="PF02885">
    <property type="entry name" value="Glycos_trans_3N"/>
    <property type="match status" value="1"/>
</dbReference>
<evidence type="ECO:0000256" key="1">
    <source>
        <dbReference type="ARBA" id="ARBA00022676"/>
    </source>
</evidence>
<evidence type="ECO:0000256" key="4">
    <source>
        <dbReference type="ARBA" id="ARBA00023141"/>
    </source>
</evidence>
<keyword evidence="9" id="KW-1185">Reference proteome</keyword>
<organism evidence="8 9">
    <name type="scientific">Formimonas warabiya</name>
    <dbReference type="NCBI Taxonomy" id="1761012"/>
    <lineage>
        <taxon>Bacteria</taxon>
        <taxon>Bacillati</taxon>
        <taxon>Bacillota</taxon>
        <taxon>Clostridia</taxon>
        <taxon>Eubacteriales</taxon>
        <taxon>Peptococcaceae</taxon>
        <taxon>Candidatus Formimonas</taxon>
    </lineage>
</organism>
<feature type="binding site" evidence="5">
    <location>
        <begin position="99"/>
        <end position="102"/>
    </location>
    <ligand>
        <name>5-phospho-alpha-D-ribose 1-diphosphate</name>
        <dbReference type="ChEBI" id="CHEBI:58017"/>
    </ligand>
</feature>
<feature type="binding site" evidence="5">
    <location>
        <position position="240"/>
    </location>
    <ligand>
        <name>Mg(2+)</name>
        <dbReference type="ChEBI" id="CHEBI:18420"/>
        <label>2</label>
    </ligand>
</feature>
<dbReference type="OrthoDB" id="9806430at2"/>
<dbReference type="HAMAP" id="MF_00211">
    <property type="entry name" value="TrpD"/>
    <property type="match status" value="1"/>
</dbReference>
<keyword evidence="1 5" id="KW-0328">Glycosyltransferase</keyword>
<comment type="cofactor">
    <cofactor evidence="5">
        <name>Mg(2+)</name>
        <dbReference type="ChEBI" id="CHEBI:18420"/>
    </cofactor>
    <text evidence="5">Binds 2 magnesium ions per monomer.</text>
</comment>
<comment type="subunit">
    <text evidence="5">Homodimer.</text>
</comment>
<feature type="binding site" evidence="5">
    <location>
        <begin position="117"/>
        <end position="125"/>
    </location>
    <ligand>
        <name>5-phospho-alpha-D-ribose 1-diphosphate</name>
        <dbReference type="ChEBI" id="CHEBI:58017"/>
    </ligand>
</feature>
<dbReference type="Gene3D" id="3.40.1030.10">
    <property type="entry name" value="Nucleoside phosphorylase/phosphoribosyltransferase catalytic domain"/>
    <property type="match status" value="1"/>
</dbReference>
<keyword evidence="3 5" id="KW-0822">Tryptophan biosynthesis</keyword>
<evidence type="ECO:0000259" key="6">
    <source>
        <dbReference type="Pfam" id="PF00591"/>
    </source>
</evidence>
<feature type="binding site" evidence="5">
    <location>
        <position position="89"/>
    </location>
    <ligand>
        <name>5-phospho-alpha-D-ribose 1-diphosphate</name>
        <dbReference type="ChEBI" id="CHEBI:58017"/>
    </ligand>
</feature>
<name>A0A3G1KWJ2_FORW1</name>
<reference evidence="8 9" key="1">
    <citation type="submission" date="2016-10" db="EMBL/GenBank/DDBJ databases">
        <title>Complete Genome Sequence of Peptococcaceae strain DCMF.</title>
        <authorList>
            <person name="Edwards R.J."/>
            <person name="Holland S.I."/>
            <person name="Deshpande N.P."/>
            <person name="Wong Y.K."/>
            <person name="Ertan H."/>
            <person name="Manefield M."/>
            <person name="Russell T.L."/>
            <person name="Lee M.J."/>
        </authorList>
    </citation>
    <scope>NUCLEOTIDE SEQUENCE [LARGE SCALE GENOMIC DNA]</scope>
    <source>
        <strain evidence="8 9">DCMF</strain>
    </source>
</reference>
<dbReference type="InterPro" id="IPR035902">
    <property type="entry name" value="Nuc_phospho_transferase"/>
</dbReference>
<dbReference type="InterPro" id="IPR017459">
    <property type="entry name" value="Glycosyl_Trfase_fam3_N_dom"/>
</dbReference>
<evidence type="ECO:0000256" key="5">
    <source>
        <dbReference type="HAMAP-Rule" id="MF_00211"/>
    </source>
</evidence>
<dbReference type="InterPro" id="IPR036320">
    <property type="entry name" value="Glycosyl_Trfase_fam3_N_dom_sf"/>
</dbReference>
<dbReference type="GO" id="GO:0000162">
    <property type="term" value="P:L-tryptophan biosynthetic process"/>
    <property type="evidence" value="ECO:0007669"/>
    <property type="project" value="UniProtKB-UniRule"/>
</dbReference>
<dbReference type="NCBIfam" id="TIGR01245">
    <property type="entry name" value="trpD"/>
    <property type="match status" value="1"/>
</dbReference>
<dbReference type="InterPro" id="IPR000312">
    <property type="entry name" value="Glycosyl_Trfase_fam3"/>
</dbReference>
<feature type="binding site" evidence="5">
    <location>
        <position position="101"/>
    </location>
    <ligand>
        <name>Mg(2+)</name>
        <dbReference type="ChEBI" id="CHEBI:18420"/>
        <label>1</label>
    </ligand>
</feature>
<evidence type="ECO:0000313" key="9">
    <source>
        <dbReference type="Proteomes" id="UP000323521"/>
    </source>
</evidence>
<feature type="binding site" evidence="5">
    <location>
        <position position="240"/>
    </location>
    <ligand>
        <name>Mg(2+)</name>
        <dbReference type="ChEBI" id="CHEBI:18420"/>
        <label>1</label>
    </ligand>
</feature>
<comment type="pathway">
    <text evidence="5">Amino-acid biosynthesis; L-tryptophan biosynthesis; L-tryptophan from chorismate: step 2/5.</text>
</comment>
<comment type="caution">
    <text evidence="5">Lacks conserved residue(s) required for the propagation of feature annotation.</text>
</comment>
<dbReference type="SUPFAM" id="SSF47648">
    <property type="entry name" value="Nucleoside phosphorylase/phosphoribosyltransferase N-terminal domain"/>
    <property type="match status" value="1"/>
</dbReference>